<dbReference type="Proteomes" id="UP001299068">
    <property type="component" value="Unassembled WGS sequence"/>
</dbReference>
<evidence type="ECO:0000313" key="2">
    <source>
        <dbReference type="Proteomes" id="UP001299068"/>
    </source>
</evidence>
<reference evidence="1 2" key="1">
    <citation type="journal article" date="2021" name="Cell Host Microbe">
        <title>in vivo commensal control of Clostridioides difficile virulence.</title>
        <authorList>
            <person name="Girinathan B.P."/>
            <person name="Dibenedetto N."/>
            <person name="Worley J.N."/>
            <person name="Peltier J."/>
            <person name="Arrieta-Ortiz M.L."/>
            <person name="Rupa Christinal Immanuel S."/>
            <person name="Lavin R."/>
            <person name="Delaney M.L."/>
            <person name="Cummins C."/>
            <person name="Hoffmann M."/>
            <person name="Luo Y."/>
            <person name="Gonzalez-Escalona N."/>
            <person name="Allard M."/>
            <person name="Onderdonk A.B."/>
            <person name="Gerber G.K."/>
            <person name="Sonenshein A.L."/>
            <person name="Baliga N."/>
            <person name="Dupuy B."/>
            <person name="Bry L."/>
        </authorList>
    </citation>
    <scope>NUCLEOTIDE SEQUENCE [LARGE SCALE GENOMIC DNA]</scope>
    <source>
        <strain evidence="1 2">DSM 599</strain>
    </source>
</reference>
<dbReference type="EMBL" id="JAIKTU010000006">
    <property type="protein sequence ID" value="MBY0755665.1"/>
    <property type="molecule type" value="Genomic_DNA"/>
</dbReference>
<proteinExistence type="predicted"/>
<protein>
    <recommendedName>
        <fullName evidence="3">Ground-like protein</fullName>
    </recommendedName>
</protein>
<gene>
    <name evidence="1" type="ORF">K5V21_09345</name>
</gene>
<organism evidence="1 2">
    <name type="scientific">Clostridium sardiniense</name>
    <name type="common">Clostridium absonum</name>
    <dbReference type="NCBI Taxonomy" id="29369"/>
    <lineage>
        <taxon>Bacteria</taxon>
        <taxon>Bacillati</taxon>
        <taxon>Bacillota</taxon>
        <taxon>Clostridia</taxon>
        <taxon>Eubacteriales</taxon>
        <taxon>Clostridiaceae</taxon>
        <taxon>Clostridium</taxon>
    </lineage>
</organism>
<comment type="caution">
    <text evidence="1">The sequence shown here is derived from an EMBL/GenBank/DDBJ whole genome shotgun (WGS) entry which is preliminary data.</text>
</comment>
<keyword evidence="2" id="KW-1185">Reference proteome</keyword>
<dbReference type="RefSeq" id="WP_221861037.1">
    <property type="nucleotide sequence ID" value="NZ_JAIKTU010000006.1"/>
</dbReference>
<accession>A0ABS7KXW8</accession>
<evidence type="ECO:0008006" key="3">
    <source>
        <dbReference type="Google" id="ProtNLM"/>
    </source>
</evidence>
<sequence length="65" mass="6762">MSRRCRCNNCCCNNNCGCGGFNNRGFGNCGCGGFNNGGFGNCGCGCGFGGVPLLWILLLSRGCFF</sequence>
<name>A0ABS7KXW8_CLOSR</name>
<evidence type="ECO:0000313" key="1">
    <source>
        <dbReference type="EMBL" id="MBY0755665.1"/>
    </source>
</evidence>